<evidence type="ECO:0000256" key="3">
    <source>
        <dbReference type="ARBA" id="ARBA00023163"/>
    </source>
</evidence>
<reference evidence="5 6" key="1">
    <citation type="submission" date="2015-02" db="EMBL/GenBank/DDBJ databases">
        <title>Draft genome sequence of Kitasatospora griseola MF730-N6, a bafilomycin, terpentecin and satosporin producer.</title>
        <authorList>
            <person name="Arens J.C."/>
            <person name="Haltli B."/>
            <person name="Kerr R.G."/>
        </authorList>
    </citation>
    <scope>NUCLEOTIDE SEQUENCE [LARGE SCALE GENOMIC DNA]</scope>
    <source>
        <strain evidence="5 6">MF730-N6</strain>
    </source>
</reference>
<dbReference type="CDD" id="cd00090">
    <property type="entry name" value="HTH_ARSR"/>
    <property type="match status" value="1"/>
</dbReference>
<proteinExistence type="predicted"/>
<dbReference type="Pfam" id="PF01022">
    <property type="entry name" value="HTH_5"/>
    <property type="match status" value="1"/>
</dbReference>
<accession>A0A0D0P0I9</accession>
<dbReference type="InterPro" id="IPR011991">
    <property type="entry name" value="ArsR-like_HTH"/>
</dbReference>
<dbReference type="InterPro" id="IPR001845">
    <property type="entry name" value="HTH_ArsR_DNA-bd_dom"/>
</dbReference>
<comment type="caution">
    <text evidence="5">The sequence shown here is derived from an EMBL/GenBank/DDBJ whole genome shotgun (WGS) entry which is preliminary data.</text>
</comment>
<evidence type="ECO:0000313" key="6">
    <source>
        <dbReference type="Proteomes" id="UP000032066"/>
    </source>
</evidence>
<evidence type="ECO:0000256" key="1">
    <source>
        <dbReference type="ARBA" id="ARBA00023015"/>
    </source>
</evidence>
<dbReference type="PANTHER" id="PTHR33154:SF33">
    <property type="entry name" value="TRANSCRIPTIONAL REPRESSOR SDPR"/>
    <property type="match status" value="1"/>
</dbReference>
<keyword evidence="3" id="KW-0804">Transcription</keyword>
<dbReference type="InterPro" id="IPR036388">
    <property type="entry name" value="WH-like_DNA-bd_sf"/>
</dbReference>
<keyword evidence="6" id="KW-1185">Reference proteome</keyword>
<keyword evidence="1" id="KW-0805">Transcription regulation</keyword>
<dbReference type="Proteomes" id="UP000032066">
    <property type="component" value="Unassembled WGS sequence"/>
</dbReference>
<dbReference type="OrthoDB" id="7945987at2"/>
<dbReference type="SUPFAM" id="SSF46785">
    <property type="entry name" value="Winged helix' DNA-binding domain"/>
    <property type="match status" value="1"/>
</dbReference>
<protein>
    <submittedName>
        <fullName evidence="5">ArsR family transcriptional regulator</fullName>
    </submittedName>
</protein>
<evidence type="ECO:0000256" key="2">
    <source>
        <dbReference type="ARBA" id="ARBA00023125"/>
    </source>
</evidence>
<dbReference type="InterPro" id="IPR036390">
    <property type="entry name" value="WH_DNA-bd_sf"/>
</dbReference>
<dbReference type="InterPro" id="IPR051081">
    <property type="entry name" value="HTH_MetalResp_TranReg"/>
</dbReference>
<dbReference type="RefSeq" id="WP_043911063.1">
    <property type="nucleotide sequence ID" value="NZ_JXZB01000002.1"/>
</dbReference>
<name>A0A0D0P0I9_KITGR</name>
<dbReference type="STRING" id="2064.TR51_13445"/>
<dbReference type="Gene3D" id="1.10.10.10">
    <property type="entry name" value="Winged helix-like DNA-binding domain superfamily/Winged helix DNA-binding domain"/>
    <property type="match status" value="1"/>
</dbReference>
<keyword evidence="2" id="KW-0238">DNA-binding</keyword>
<dbReference type="GO" id="GO:0003700">
    <property type="term" value="F:DNA-binding transcription factor activity"/>
    <property type="evidence" value="ECO:0007669"/>
    <property type="project" value="InterPro"/>
</dbReference>
<organism evidence="5 6">
    <name type="scientific">Kitasatospora griseola</name>
    <name type="common">Streptomyces griseolosporeus</name>
    <dbReference type="NCBI Taxonomy" id="2064"/>
    <lineage>
        <taxon>Bacteria</taxon>
        <taxon>Bacillati</taxon>
        <taxon>Actinomycetota</taxon>
        <taxon>Actinomycetes</taxon>
        <taxon>Kitasatosporales</taxon>
        <taxon>Streptomycetaceae</taxon>
        <taxon>Kitasatospora</taxon>
    </lineage>
</organism>
<evidence type="ECO:0000259" key="4">
    <source>
        <dbReference type="SMART" id="SM00418"/>
    </source>
</evidence>
<dbReference type="PANTHER" id="PTHR33154">
    <property type="entry name" value="TRANSCRIPTIONAL REGULATOR, ARSR FAMILY"/>
    <property type="match status" value="1"/>
</dbReference>
<gene>
    <name evidence="5" type="ORF">TR51_13445</name>
</gene>
<dbReference type="GO" id="GO:0003677">
    <property type="term" value="F:DNA binding"/>
    <property type="evidence" value="ECO:0007669"/>
    <property type="project" value="UniProtKB-KW"/>
</dbReference>
<dbReference type="EMBL" id="JXZB01000002">
    <property type="protein sequence ID" value="KIQ65051.1"/>
    <property type="molecule type" value="Genomic_DNA"/>
</dbReference>
<dbReference type="AlphaFoldDB" id="A0A0D0P0I9"/>
<dbReference type="SMART" id="SM00418">
    <property type="entry name" value="HTH_ARSR"/>
    <property type="match status" value="1"/>
</dbReference>
<evidence type="ECO:0000313" key="5">
    <source>
        <dbReference type="EMBL" id="KIQ65051.1"/>
    </source>
</evidence>
<dbReference type="PATRIC" id="fig|2064.6.peg.2891"/>
<sequence>MNNQPSGGVQQISTAAQHTALAHPVRQRLLFALSARPSTISRLAAQLGVNKGSVSHHLRVLCEAGLVQEAGTRRVRGGTEKYYRRTAERLFVAEPRAEGTAALLGAVAQELERSPVEHVLTLRHIRLGPARAARLAETLAALVEETEEDPEGEPVHGLLVTLYQQAGAQAPGGPKAG</sequence>
<feature type="domain" description="HTH arsR-type" evidence="4">
    <location>
        <begin position="16"/>
        <end position="112"/>
    </location>
</feature>